<feature type="domain" description="ABC3 transporter permease C-terminal" evidence="8">
    <location>
        <begin position="281"/>
        <end position="393"/>
    </location>
</feature>
<evidence type="ECO:0000256" key="3">
    <source>
        <dbReference type="ARBA" id="ARBA00022692"/>
    </source>
</evidence>
<dbReference type="GO" id="GO:0022857">
    <property type="term" value="F:transmembrane transporter activity"/>
    <property type="evidence" value="ECO:0007669"/>
    <property type="project" value="TreeGrafter"/>
</dbReference>
<keyword evidence="3 7" id="KW-0812">Transmembrane</keyword>
<evidence type="ECO:0000256" key="7">
    <source>
        <dbReference type="SAM" id="Phobius"/>
    </source>
</evidence>
<dbReference type="PANTHER" id="PTHR30572">
    <property type="entry name" value="MEMBRANE COMPONENT OF TRANSPORTER-RELATED"/>
    <property type="match status" value="1"/>
</dbReference>
<organism evidence="10 11">
    <name type="scientific">Trueperella pecoris</name>
    <dbReference type="NCBI Taxonomy" id="2733571"/>
    <lineage>
        <taxon>Bacteria</taxon>
        <taxon>Bacillati</taxon>
        <taxon>Actinomycetota</taxon>
        <taxon>Actinomycetes</taxon>
        <taxon>Actinomycetales</taxon>
        <taxon>Actinomycetaceae</taxon>
        <taxon>Trueperella</taxon>
    </lineage>
</organism>
<dbReference type="EMBL" id="CP063213">
    <property type="protein sequence ID" value="QOR45620.1"/>
    <property type="molecule type" value="Genomic_DNA"/>
</dbReference>
<keyword evidence="11" id="KW-1185">Reference proteome</keyword>
<evidence type="ECO:0000256" key="6">
    <source>
        <dbReference type="ARBA" id="ARBA00038076"/>
    </source>
</evidence>
<dbReference type="PANTHER" id="PTHR30572:SF4">
    <property type="entry name" value="ABC TRANSPORTER PERMEASE YTRF"/>
    <property type="match status" value="1"/>
</dbReference>
<proteinExistence type="inferred from homology"/>
<keyword evidence="5 7" id="KW-0472">Membrane</keyword>
<dbReference type="InterPro" id="IPR025857">
    <property type="entry name" value="MacB_PCD"/>
</dbReference>
<sequence length="398" mass="41348">MSKDLKIPPATLFKRDTLRLGFQGLRAHPLRAGLSALGVAIGIGAMIAVIGISLSSQAKIQEKLAELGTNLLTVSAGDSFSGQPAHLPVNSPQSIARIDGVEHVGWTAELPSVHAYRNGLIERGATNGLSVAVANGDVLSTTSTQIRRGSWFNDATQKYPTTVLGATAAQRLGVVSPGGLIEVGGIAHTVIGILEPSALAPQLNTMVMVGRSNAIERLGFNGAPTLLFERSKDDAVARVRELIPGTVNPQSPHEVRVSRPSDTLAAQYAIDTAFTGLLVGVGAIALLVGGIGVANTMVITVIERRREIGLRRALGATKSHIRQQFLVEAILLSTYGGIAGVVLGMICTGAVSYFNGWTPTIPPIFGVLALVVTLSVGAVAGMMPAMRAAQVSPTAALQ</sequence>
<evidence type="ECO:0000256" key="5">
    <source>
        <dbReference type="ARBA" id="ARBA00023136"/>
    </source>
</evidence>
<dbReference type="AlphaFoldDB" id="A0A7M1QU84"/>
<evidence type="ECO:0000259" key="8">
    <source>
        <dbReference type="Pfam" id="PF02687"/>
    </source>
</evidence>
<dbReference type="InterPro" id="IPR050250">
    <property type="entry name" value="Macrolide_Exporter_MacB"/>
</dbReference>
<dbReference type="GO" id="GO:0005886">
    <property type="term" value="C:plasma membrane"/>
    <property type="evidence" value="ECO:0007669"/>
    <property type="project" value="UniProtKB-SubCell"/>
</dbReference>
<keyword evidence="2" id="KW-1003">Cell membrane</keyword>
<evidence type="ECO:0000256" key="4">
    <source>
        <dbReference type="ARBA" id="ARBA00022989"/>
    </source>
</evidence>
<feature type="transmembrane region" description="Helical" evidence="7">
    <location>
        <begin position="277"/>
        <end position="302"/>
    </location>
</feature>
<comment type="similarity">
    <text evidence="6">Belongs to the ABC-4 integral membrane protein family.</text>
</comment>
<dbReference type="Pfam" id="PF12704">
    <property type="entry name" value="MacB_PCD"/>
    <property type="match status" value="1"/>
</dbReference>
<dbReference type="InterPro" id="IPR003838">
    <property type="entry name" value="ABC3_permease_C"/>
</dbReference>
<evidence type="ECO:0000256" key="2">
    <source>
        <dbReference type="ARBA" id="ARBA00022475"/>
    </source>
</evidence>
<reference evidence="10 11" key="1">
    <citation type="submission" date="2020-10" db="EMBL/GenBank/DDBJ databases">
        <title>Trueperella pecoris sp. nov. isolated from bovine and porcine specimens.</title>
        <authorList>
            <person name="Schoenecker L."/>
            <person name="Schnydrig P."/>
            <person name="Brodard I."/>
            <person name="Thomann A."/>
            <person name="Hemphill A."/>
            <person name="Rodriguez-Campos S."/>
            <person name="Perreten V."/>
            <person name="Jores J."/>
            <person name="Kittl S."/>
        </authorList>
    </citation>
    <scope>NUCLEOTIDE SEQUENCE [LARGE SCALE GENOMIC DNA]</scope>
    <source>
        <strain evidence="10 11">15A0121</strain>
    </source>
</reference>
<name>A0A7M1QU84_9ACTO</name>
<dbReference type="Proteomes" id="UP000595053">
    <property type="component" value="Chromosome"/>
</dbReference>
<evidence type="ECO:0000256" key="1">
    <source>
        <dbReference type="ARBA" id="ARBA00004651"/>
    </source>
</evidence>
<feature type="domain" description="MacB-like periplasmic core" evidence="9">
    <location>
        <begin position="33"/>
        <end position="209"/>
    </location>
</feature>
<feature type="transmembrane region" description="Helical" evidence="7">
    <location>
        <begin position="32"/>
        <end position="54"/>
    </location>
</feature>
<evidence type="ECO:0000259" key="9">
    <source>
        <dbReference type="Pfam" id="PF12704"/>
    </source>
</evidence>
<keyword evidence="4 7" id="KW-1133">Transmembrane helix</keyword>
<dbReference type="Pfam" id="PF02687">
    <property type="entry name" value="FtsX"/>
    <property type="match status" value="1"/>
</dbReference>
<evidence type="ECO:0000313" key="10">
    <source>
        <dbReference type="EMBL" id="QOR45620.1"/>
    </source>
</evidence>
<evidence type="ECO:0000313" key="11">
    <source>
        <dbReference type="Proteomes" id="UP000595053"/>
    </source>
</evidence>
<accession>A0A7M1QU84</accession>
<feature type="transmembrane region" description="Helical" evidence="7">
    <location>
        <begin position="360"/>
        <end position="380"/>
    </location>
</feature>
<protein>
    <submittedName>
        <fullName evidence="10">ABC transporter permease</fullName>
    </submittedName>
</protein>
<feature type="transmembrane region" description="Helical" evidence="7">
    <location>
        <begin position="329"/>
        <end position="354"/>
    </location>
</feature>
<dbReference type="RefSeq" id="WP_193326689.1">
    <property type="nucleotide sequence ID" value="NZ_CP053291.1"/>
</dbReference>
<gene>
    <name evidence="10" type="ORF">INS88_10315</name>
</gene>
<comment type="subcellular location">
    <subcellularLocation>
        <location evidence="1">Cell membrane</location>
        <topology evidence="1">Multi-pass membrane protein</topology>
    </subcellularLocation>
</comment>